<comment type="function">
    <text evidence="4">PPIases accelerate the folding of proteins. It catalyzes the cis-trans isomerization of proline imidic peptide bonds in oligopeptides.</text>
</comment>
<evidence type="ECO:0000256" key="3">
    <source>
        <dbReference type="ARBA" id="ARBA00023235"/>
    </source>
</evidence>
<dbReference type="Proteomes" id="UP000540989">
    <property type="component" value="Unassembled WGS sequence"/>
</dbReference>
<keyword evidence="2 4" id="KW-0697">Rotamase</keyword>
<feature type="region of interest" description="Disordered" evidence="5">
    <location>
        <begin position="26"/>
        <end position="64"/>
    </location>
</feature>
<keyword evidence="8" id="KW-1185">Reference proteome</keyword>
<evidence type="ECO:0000313" key="7">
    <source>
        <dbReference type="EMBL" id="MBB5058938.1"/>
    </source>
</evidence>
<dbReference type="CDD" id="cd00317">
    <property type="entry name" value="cyclophilin"/>
    <property type="match status" value="1"/>
</dbReference>
<feature type="compositionally biased region" description="Low complexity" evidence="5">
    <location>
        <begin position="26"/>
        <end position="54"/>
    </location>
</feature>
<dbReference type="PROSITE" id="PS50072">
    <property type="entry name" value="CSA_PPIASE_2"/>
    <property type="match status" value="1"/>
</dbReference>
<protein>
    <recommendedName>
        <fullName evidence="4">Peptidyl-prolyl cis-trans isomerase</fullName>
        <shortName evidence="4">PPIase</shortName>
        <ecNumber evidence="4">5.2.1.8</ecNumber>
    </recommendedName>
</protein>
<dbReference type="PANTHER" id="PTHR45625">
    <property type="entry name" value="PEPTIDYL-PROLYL CIS-TRANS ISOMERASE-RELATED"/>
    <property type="match status" value="1"/>
</dbReference>
<dbReference type="RefSeq" id="WP_184219549.1">
    <property type="nucleotide sequence ID" value="NZ_JACHIP010000005.1"/>
</dbReference>
<comment type="catalytic activity">
    <reaction evidence="4">
        <text>[protein]-peptidylproline (omega=180) = [protein]-peptidylproline (omega=0)</text>
        <dbReference type="Rhea" id="RHEA:16237"/>
        <dbReference type="Rhea" id="RHEA-COMP:10747"/>
        <dbReference type="Rhea" id="RHEA-COMP:10748"/>
        <dbReference type="ChEBI" id="CHEBI:83833"/>
        <dbReference type="ChEBI" id="CHEBI:83834"/>
        <dbReference type="EC" id="5.2.1.8"/>
    </reaction>
</comment>
<dbReference type="PRINTS" id="PR00153">
    <property type="entry name" value="CSAPPISMRASE"/>
</dbReference>
<dbReference type="InterPro" id="IPR020892">
    <property type="entry name" value="Cyclophilin-type_PPIase_CS"/>
</dbReference>
<comment type="caution">
    <text evidence="7">The sequence shown here is derived from an EMBL/GenBank/DDBJ whole genome shotgun (WGS) entry which is preliminary data.</text>
</comment>
<keyword evidence="4" id="KW-0732">Signal</keyword>
<accession>A0A7W8E4D2</accession>
<evidence type="ECO:0000313" key="8">
    <source>
        <dbReference type="Proteomes" id="UP000540989"/>
    </source>
</evidence>
<reference evidence="7 8" key="1">
    <citation type="submission" date="2020-08" db="EMBL/GenBank/DDBJ databases">
        <title>Genomic Encyclopedia of Type Strains, Phase IV (KMG-V): Genome sequencing to study the core and pangenomes of soil and plant-associated prokaryotes.</title>
        <authorList>
            <person name="Whitman W."/>
        </authorList>
    </citation>
    <scope>NUCLEOTIDE SEQUENCE [LARGE SCALE GENOMIC DNA]</scope>
    <source>
        <strain evidence="7 8">M8UP14</strain>
    </source>
</reference>
<dbReference type="Pfam" id="PF00160">
    <property type="entry name" value="Pro_isomerase"/>
    <property type="match status" value="1"/>
</dbReference>
<organism evidence="7 8">
    <name type="scientific">Granulicella aggregans</name>
    <dbReference type="NCBI Taxonomy" id="474949"/>
    <lineage>
        <taxon>Bacteria</taxon>
        <taxon>Pseudomonadati</taxon>
        <taxon>Acidobacteriota</taxon>
        <taxon>Terriglobia</taxon>
        <taxon>Terriglobales</taxon>
        <taxon>Acidobacteriaceae</taxon>
        <taxon>Granulicella</taxon>
    </lineage>
</organism>
<evidence type="ECO:0000256" key="1">
    <source>
        <dbReference type="ARBA" id="ARBA00007365"/>
    </source>
</evidence>
<proteinExistence type="inferred from homology"/>
<dbReference type="GO" id="GO:0006457">
    <property type="term" value="P:protein folding"/>
    <property type="evidence" value="ECO:0007669"/>
    <property type="project" value="InterPro"/>
</dbReference>
<dbReference type="PROSITE" id="PS00170">
    <property type="entry name" value="CSA_PPIASE_1"/>
    <property type="match status" value="1"/>
</dbReference>
<dbReference type="SUPFAM" id="SSF50891">
    <property type="entry name" value="Cyclophilin-like"/>
    <property type="match status" value="1"/>
</dbReference>
<name>A0A7W8E4D2_9BACT</name>
<gene>
    <name evidence="7" type="ORF">HDF16_003661</name>
</gene>
<dbReference type="InterPro" id="IPR029000">
    <property type="entry name" value="Cyclophilin-like_dom_sf"/>
</dbReference>
<comment type="similarity">
    <text evidence="1 4">Belongs to the cyclophilin-type PPIase family.</text>
</comment>
<dbReference type="EC" id="5.2.1.8" evidence="4"/>
<evidence type="ECO:0000256" key="5">
    <source>
        <dbReference type="SAM" id="MobiDB-lite"/>
    </source>
</evidence>
<dbReference type="EMBL" id="JACHIP010000005">
    <property type="protein sequence ID" value="MBB5058938.1"/>
    <property type="molecule type" value="Genomic_DNA"/>
</dbReference>
<dbReference type="InterPro" id="IPR002130">
    <property type="entry name" value="Cyclophilin-type_PPIase_dom"/>
</dbReference>
<evidence type="ECO:0000259" key="6">
    <source>
        <dbReference type="PROSITE" id="PS50072"/>
    </source>
</evidence>
<evidence type="ECO:0000256" key="2">
    <source>
        <dbReference type="ARBA" id="ARBA00023110"/>
    </source>
</evidence>
<dbReference type="PANTHER" id="PTHR45625:SF4">
    <property type="entry name" value="PEPTIDYLPROLYL ISOMERASE DOMAIN AND WD REPEAT-CONTAINING PROTEIN 1"/>
    <property type="match status" value="1"/>
</dbReference>
<dbReference type="Gene3D" id="2.40.100.10">
    <property type="entry name" value="Cyclophilin-like"/>
    <property type="match status" value="1"/>
</dbReference>
<sequence>MIFRSFALVALLGPAAYCSSALAQAPASQTPPSAPTTTQSAPAAASDDLPDAPSTVSHVKAPPAPAGPTVVIDSSMGRMVCKLFDKIAPVASANFIGLAEGSKDWEDQTTHKKVHHQPFYNGVTFHRVIPGFMIQGGDRLGTGMGDAGYYFDNETDPSLTFDVPGRLAMANAGQGANGSGTNGSQFFITETAYPDLNGGYTIFGQCDEHSVLVVASIARVDRDAQDKPREPVIINKVTVVREGQPIPPLPAVAAPAATPK</sequence>
<dbReference type="AlphaFoldDB" id="A0A7W8E4D2"/>
<evidence type="ECO:0000256" key="4">
    <source>
        <dbReference type="RuleBase" id="RU363019"/>
    </source>
</evidence>
<feature type="signal peptide" evidence="4">
    <location>
        <begin position="1"/>
        <end position="23"/>
    </location>
</feature>
<dbReference type="GO" id="GO:0003755">
    <property type="term" value="F:peptidyl-prolyl cis-trans isomerase activity"/>
    <property type="evidence" value="ECO:0007669"/>
    <property type="project" value="UniProtKB-UniRule"/>
</dbReference>
<dbReference type="InterPro" id="IPR044666">
    <property type="entry name" value="Cyclophilin_A-like"/>
</dbReference>
<feature type="domain" description="PPIase cyclophilin-type" evidence="6">
    <location>
        <begin position="73"/>
        <end position="239"/>
    </location>
</feature>
<keyword evidence="3 4" id="KW-0413">Isomerase</keyword>
<feature type="chain" id="PRO_5031590797" description="Peptidyl-prolyl cis-trans isomerase" evidence="4">
    <location>
        <begin position="24"/>
        <end position="260"/>
    </location>
</feature>